<proteinExistence type="predicted"/>
<dbReference type="PANTHER" id="PTHR23115">
    <property type="entry name" value="TRANSLATION FACTOR"/>
    <property type="match status" value="1"/>
</dbReference>
<dbReference type="GO" id="GO:0005525">
    <property type="term" value="F:GTP binding"/>
    <property type="evidence" value="ECO:0007669"/>
    <property type="project" value="UniProtKB-KW"/>
</dbReference>
<feature type="domain" description="GTP-eEF1A C-terminal" evidence="5">
    <location>
        <begin position="95"/>
        <end position="129"/>
    </location>
</feature>
<evidence type="ECO:0000313" key="8">
    <source>
        <dbReference type="Proteomes" id="UP000002320"/>
    </source>
</evidence>
<dbReference type="EnsemblMetazoa" id="CPIJ020132-RA">
    <property type="protein sequence ID" value="CPIJ020132-PA"/>
    <property type="gene ID" value="CPIJ020132"/>
</dbReference>
<dbReference type="InterPro" id="IPR054696">
    <property type="entry name" value="GTP-eEF1A_C"/>
</dbReference>
<sequence>MDSTEPPYNEKIGYNPAAFAIVPISGWHGDNMLEPITKMYLFQAWAKGERLTASAHRQVPASAPGNGNRSPAGGRAQRQRQERVRQGTTSWNCELAAQVIVLNHPGQISNGYTPVLDSHTAHNTCEIKEKEGDI</sequence>
<reference evidence="7" key="2">
    <citation type="submission" date="2021-02" db="UniProtKB">
        <authorList>
            <consortium name="EnsemblMetazoa"/>
        </authorList>
    </citation>
    <scope>IDENTIFICATION</scope>
    <source>
        <strain evidence="7">JHB</strain>
    </source>
</reference>
<dbReference type="Proteomes" id="UP000002320">
    <property type="component" value="Unassembled WGS sequence"/>
</dbReference>
<dbReference type="KEGG" id="cqu:CpipJ_CPIJ020132"/>
<dbReference type="STRING" id="7176.B0XL03"/>
<comment type="subcellular location">
    <subcellularLocation>
        <location evidence="1">Cytoplasm</location>
    </subcellularLocation>
</comment>
<evidence type="ECO:0000313" key="7">
    <source>
        <dbReference type="EnsemblMetazoa" id="CPIJ020132-PA"/>
    </source>
</evidence>
<dbReference type="InterPro" id="IPR009001">
    <property type="entry name" value="Transl_elong_EF1A/Init_IF2_C"/>
</dbReference>
<organism>
    <name type="scientific">Culex quinquefasciatus</name>
    <name type="common">Southern house mosquito</name>
    <name type="synonym">Culex pungens</name>
    <dbReference type="NCBI Taxonomy" id="7176"/>
    <lineage>
        <taxon>Eukaryota</taxon>
        <taxon>Metazoa</taxon>
        <taxon>Ecdysozoa</taxon>
        <taxon>Arthropoda</taxon>
        <taxon>Hexapoda</taxon>
        <taxon>Insecta</taxon>
        <taxon>Pterygota</taxon>
        <taxon>Neoptera</taxon>
        <taxon>Endopterygota</taxon>
        <taxon>Diptera</taxon>
        <taxon>Nematocera</taxon>
        <taxon>Culicoidea</taxon>
        <taxon>Culicidae</taxon>
        <taxon>Culicinae</taxon>
        <taxon>Culicini</taxon>
        <taxon>Culex</taxon>
        <taxon>Culex</taxon>
    </lineage>
</organism>
<gene>
    <name evidence="7" type="primary">6054408</name>
    <name evidence="6" type="ORF">CpipJ_CPIJ020132</name>
</gene>
<protein>
    <submittedName>
        <fullName evidence="6 7">Elongation factor 1-alpha 2</fullName>
    </submittedName>
</protein>
<reference evidence="6" key="1">
    <citation type="submission" date="2007-03" db="EMBL/GenBank/DDBJ databases">
        <title>Annotation of Culex pipiens quinquefasciatus.</title>
        <authorList>
            <consortium name="The Broad Institute Genome Sequencing Platform"/>
            <person name="Atkinson P.W."/>
            <person name="Hemingway J."/>
            <person name="Christensen B.M."/>
            <person name="Higgs S."/>
            <person name="Kodira C."/>
            <person name="Hannick L."/>
            <person name="Megy K."/>
            <person name="O'Leary S."/>
            <person name="Pearson M."/>
            <person name="Haas B.J."/>
            <person name="Mauceli E."/>
            <person name="Wortman J.R."/>
            <person name="Lee N.H."/>
            <person name="Guigo R."/>
            <person name="Stanke M."/>
            <person name="Alvarado L."/>
            <person name="Amedeo P."/>
            <person name="Antoine C.H."/>
            <person name="Arensburger P."/>
            <person name="Bidwell S.L."/>
            <person name="Crawford M."/>
            <person name="Camaro F."/>
            <person name="Devon K."/>
            <person name="Engels R."/>
            <person name="Hammond M."/>
            <person name="Howarth C."/>
            <person name="Koehrsen M."/>
            <person name="Lawson D."/>
            <person name="Montgomery P."/>
            <person name="Nene V."/>
            <person name="Nusbaum C."/>
            <person name="Puiu D."/>
            <person name="Romero-Severson J."/>
            <person name="Severson D.W."/>
            <person name="Shumway M."/>
            <person name="Sisk P."/>
            <person name="Stolte C."/>
            <person name="Zeng Q."/>
            <person name="Eisenstadt E."/>
            <person name="Fraser-Liggett C."/>
            <person name="Strausberg R."/>
            <person name="Galagan J."/>
            <person name="Birren B."/>
            <person name="Collins F.H."/>
        </authorList>
    </citation>
    <scope>NUCLEOTIDE SEQUENCE [LARGE SCALE GENOMIC DNA]</scope>
    <source>
        <strain evidence="6">JHB</strain>
    </source>
</reference>
<evidence type="ECO:0000256" key="4">
    <source>
        <dbReference type="SAM" id="MobiDB-lite"/>
    </source>
</evidence>
<dbReference type="InterPro" id="IPR050100">
    <property type="entry name" value="TRAFAC_GTPase_members"/>
</dbReference>
<keyword evidence="8" id="KW-1185">Reference proteome</keyword>
<dbReference type="GO" id="GO:0003746">
    <property type="term" value="F:translation elongation factor activity"/>
    <property type="evidence" value="ECO:0007669"/>
    <property type="project" value="UniProtKB-KW"/>
</dbReference>
<dbReference type="VEuPathDB" id="VectorBase:CPIJ020132"/>
<dbReference type="AlphaFoldDB" id="B0XL03"/>
<evidence type="ECO:0000256" key="1">
    <source>
        <dbReference type="ARBA" id="ARBA00004496"/>
    </source>
</evidence>
<keyword evidence="3" id="KW-0342">GTP-binding</keyword>
<keyword evidence="2" id="KW-0547">Nucleotide-binding</keyword>
<dbReference type="EMBL" id="DS234163">
    <property type="protein sequence ID" value="EDS33093.1"/>
    <property type="molecule type" value="Genomic_DNA"/>
</dbReference>
<dbReference type="SUPFAM" id="SSF50465">
    <property type="entry name" value="EF-Tu/eEF-1alpha/eIF2-gamma C-terminal domain"/>
    <property type="match status" value="1"/>
</dbReference>
<evidence type="ECO:0000313" key="6">
    <source>
        <dbReference type="EMBL" id="EDS33093.1"/>
    </source>
</evidence>
<evidence type="ECO:0000259" key="5">
    <source>
        <dbReference type="Pfam" id="PF22594"/>
    </source>
</evidence>
<dbReference type="Gene3D" id="2.40.30.10">
    <property type="entry name" value="Translation factors"/>
    <property type="match status" value="1"/>
</dbReference>
<keyword evidence="6" id="KW-0251">Elongation factor</keyword>
<dbReference type="InParanoid" id="B0XL03"/>
<feature type="region of interest" description="Disordered" evidence="4">
    <location>
        <begin position="53"/>
        <end position="88"/>
    </location>
</feature>
<dbReference type="HOGENOM" id="CLU_117815_0_0_1"/>
<keyword evidence="6" id="KW-0648">Protein biosynthesis</keyword>
<accession>B0XL03</accession>
<dbReference type="Pfam" id="PF22594">
    <property type="entry name" value="GTP-eEF1A_C"/>
    <property type="match status" value="1"/>
</dbReference>
<dbReference type="eggNOG" id="KOG0052">
    <property type="taxonomic scope" value="Eukaryota"/>
</dbReference>
<evidence type="ECO:0000256" key="2">
    <source>
        <dbReference type="ARBA" id="ARBA00022741"/>
    </source>
</evidence>
<name>B0XL03_CULQU</name>
<evidence type="ECO:0000256" key="3">
    <source>
        <dbReference type="ARBA" id="ARBA00023134"/>
    </source>
</evidence>
<dbReference type="GO" id="GO:0005737">
    <property type="term" value="C:cytoplasm"/>
    <property type="evidence" value="ECO:0007669"/>
    <property type="project" value="UniProtKB-SubCell"/>
</dbReference>